<gene>
    <name evidence="1" type="ORF">N8T08_002299</name>
</gene>
<dbReference type="EMBL" id="JAOPJF010000014">
    <property type="protein sequence ID" value="KAK1146971.1"/>
    <property type="molecule type" value="Genomic_DNA"/>
</dbReference>
<keyword evidence="2" id="KW-1185">Reference proteome</keyword>
<proteinExistence type="predicted"/>
<organism evidence="1 2">
    <name type="scientific">Aspergillus melleus</name>
    <dbReference type="NCBI Taxonomy" id="138277"/>
    <lineage>
        <taxon>Eukaryota</taxon>
        <taxon>Fungi</taxon>
        <taxon>Dikarya</taxon>
        <taxon>Ascomycota</taxon>
        <taxon>Pezizomycotina</taxon>
        <taxon>Eurotiomycetes</taxon>
        <taxon>Eurotiomycetidae</taxon>
        <taxon>Eurotiales</taxon>
        <taxon>Aspergillaceae</taxon>
        <taxon>Aspergillus</taxon>
        <taxon>Aspergillus subgen. Circumdati</taxon>
    </lineage>
</organism>
<protein>
    <submittedName>
        <fullName evidence="1">Uncharacterized protein</fullName>
    </submittedName>
</protein>
<evidence type="ECO:0000313" key="1">
    <source>
        <dbReference type="EMBL" id="KAK1146971.1"/>
    </source>
</evidence>
<evidence type="ECO:0000313" key="2">
    <source>
        <dbReference type="Proteomes" id="UP001177260"/>
    </source>
</evidence>
<dbReference type="Proteomes" id="UP001177260">
    <property type="component" value="Unassembled WGS sequence"/>
</dbReference>
<comment type="caution">
    <text evidence="1">The sequence shown here is derived from an EMBL/GenBank/DDBJ whole genome shotgun (WGS) entry which is preliminary data.</text>
</comment>
<reference evidence="1 2" key="1">
    <citation type="journal article" date="2023" name="ACS Omega">
        <title>Identification of the Neoaspergillic Acid Biosynthesis Gene Cluster by Establishing an In Vitro CRISPR-Ribonucleoprotein Genetic System in Aspergillus melleus.</title>
        <authorList>
            <person name="Yuan B."/>
            <person name="Grau M.F."/>
            <person name="Murata R.M."/>
            <person name="Torok T."/>
            <person name="Venkateswaran K."/>
            <person name="Stajich J.E."/>
            <person name="Wang C.C.C."/>
        </authorList>
    </citation>
    <scope>NUCLEOTIDE SEQUENCE [LARGE SCALE GENOMIC DNA]</scope>
    <source>
        <strain evidence="1 2">IMV 1140</strain>
    </source>
</reference>
<accession>A0ACC3B8P6</accession>
<name>A0ACC3B8P6_9EURO</name>
<sequence length="310" mass="34579">MVNVAIAGGTGDVGKTIVEVMQTSPHQAFILSRQSSTSSENTIAVDYSNIDELVLLLEQNNIHTVISAFAIEGDSLATSQRNLIQAAAQSKTTKRFIPSGYAIPYPAAAVKSLPQLKDHFQALDQLRESGLEWTIFYNGIFLDYYGTPAMKSNLKPNVCVIDVANKVAAIPGDGNTPVTFTYTYDLARFIVAALDLEKWAEESRVVGDELTWNQFVALAEESRGSKFDVCYDDVEKLKRFEITELPGHQALYDHFPKLQFQWFMSIFELFTTDGSSHIQRAGSLNDRFPQIKVLSVKAMLDQYWGRAETN</sequence>